<keyword evidence="3" id="KW-0998">Cell outer membrane</keyword>
<dbReference type="HOGENOM" id="CLU_009563_0_0_5"/>
<comment type="subcellular location">
    <subcellularLocation>
        <location evidence="1">Cell outer membrane</location>
    </subcellularLocation>
</comment>
<feature type="region of interest" description="Disordered" evidence="4">
    <location>
        <begin position="765"/>
        <end position="817"/>
    </location>
</feature>
<dbReference type="Gene3D" id="2.170.130.10">
    <property type="entry name" value="TonB-dependent receptor, plug domain"/>
    <property type="match status" value="1"/>
</dbReference>
<gene>
    <name evidence="5" type="ordered locus">ELI_02490</name>
</gene>
<evidence type="ECO:0000256" key="1">
    <source>
        <dbReference type="ARBA" id="ARBA00004442"/>
    </source>
</evidence>
<dbReference type="GO" id="GO:0009279">
    <property type="term" value="C:cell outer membrane"/>
    <property type="evidence" value="ECO:0007669"/>
    <property type="project" value="UniProtKB-SubCell"/>
</dbReference>
<evidence type="ECO:0000313" key="5">
    <source>
        <dbReference type="EMBL" id="ABC62590.1"/>
    </source>
</evidence>
<dbReference type="Proteomes" id="UP000008808">
    <property type="component" value="Chromosome"/>
</dbReference>
<dbReference type="Gene3D" id="2.40.170.20">
    <property type="entry name" value="TonB-dependent receptor, beta-barrel domain"/>
    <property type="match status" value="2"/>
</dbReference>
<name>Q2NCK1_ERYLH</name>
<dbReference type="SUPFAM" id="SSF56935">
    <property type="entry name" value="Porins"/>
    <property type="match status" value="2"/>
</dbReference>
<feature type="compositionally biased region" description="Gly residues" evidence="4">
    <location>
        <begin position="769"/>
        <end position="805"/>
    </location>
</feature>
<dbReference type="eggNOG" id="COG4206">
    <property type="taxonomic scope" value="Bacteria"/>
</dbReference>
<dbReference type="AlphaFoldDB" id="Q2NCK1"/>
<dbReference type="OrthoDB" id="7224136at2"/>
<proteinExistence type="predicted"/>
<feature type="compositionally biased region" description="Low complexity" evidence="4">
    <location>
        <begin position="629"/>
        <end position="641"/>
    </location>
</feature>
<feature type="region of interest" description="Disordered" evidence="4">
    <location>
        <begin position="610"/>
        <end position="654"/>
    </location>
</feature>
<dbReference type="KEGG" id="eli:ELI_02490"/>
<reference evidence="6" key="1">
    <citation type="journal article" date="2009" name="J. Bacteriol.">
        <title>Complete genome sequence of Erythrobacter litoralis HTCC2594.</title>
        <authorList>
            <person name="Oh H.M."/>
            <person name="Giovannoni S.J."/>
            <person name="Ferriera S."/>
            <person name="Johnson J."/>
            <person name="Cho J.C."/>
        </authorList>
    </citation>
    <scope>NUCLEOTIDE SEQUENCE [LARGE SCALE GENOMIC DNA]</scope>
    <source>
        <strain evidence="6">HTCC2594</strain>
    </source>
</reference>
<evidence type="ECO:0008006" key="7">
    <source>
        <dbReference type="Google" id="ProtNLM"/>
    </source>
</evidence>
<dbReference type="EMBL" id="CP000157">
    <property type="protein sequence ID" value="ABC62590.1"/>
    <property type="molecule type" value="Genomic_DNA"/>
</dbReference>
<evidence type="ECO:0000256" key="3">
    <source>
        <dbReference type="ARBA" id="ARBA00023237"/>
    </source>
</evidence>
<dbReference type="PANTHER" id="PTHR47234">
    <property type="match status" value="1"/>
</dbReference>
<evidence type="ECO:0000256" key="2">
    <source>
        <dbReference type="ARBA" id="ARBA00023136"/>
    </source>
</evidence>
<sequence length="974" mass="103633">MALVFASPGFAQQAQPSGPDGSETAPDDEAARTADGTIVVTADRLPGQLDVPQAPLVELDAEDIAGFGVGSIQELVAQLEPASGSARGRGGGRPVFLINGIRVSSFREFFRYPPEALEKVEVLPEEVAQRFGFPPDRRVINFILKDDFSSREVELEYEQPDRGGYTRTEQEFGYLAIAAGGRLNLNFEANDTSLLTEAERDIVQTPGSLPTVAGDPDPAAARSLVADSRGFEGSINWASAFQESGGSLSLTGQLERQKSRSLSGLDSVTLTGPGGASEFRTFNGDDPLERRSVTDAASIEMAYSQPLGDWQFTVTAGGNVSDTRLEIDRRADTAVLQAAALNGSLALTAPIPGQPDPGFDIAITETAGATGKATLRGTPFLLPAGEASLTVDAGYDWSYIDSDDTRSAVGSNLSRAIVEGGVNLGIPLTSKRENFLGAVGDFDLNLQAGIDHLSDFGTLRDFSIGLNWEPFDDFQLGVTYVDNEAAPSLGFLGNPVTTTFNVPVFDFATGRTELVTVTDGGNPNLLAESQRDWKFSANWKLPVDGDVRLNVDYVRNRSSDVSQGFPALTDAIEAAFPGRATRDAAGRLVALDTRPVTFEETRAERISFGLNMRGQIGKRPERPEGGPPGAARGASPSTGGPEARGGGGGGAFDPARMQALRDRFCATPEGKTPDLTGVPEPILARLRGEDGQIDPERLKQLRARFCTEEGQQQADDRFARMRAALCGETPDLDALPPQMAARLRREDGTIDPERLERVKQRVCNREGGDGAVGDGAGGAGAGGAGEGSGQGGQQARGGGRGGGGFNPFTGRGNRDPRPRYFLSLNHTVELENTILIAQGVPLLDQLRGDATSTFGLPRHSTRLEGGLFFGGIGTRISARYTGKAFVEGSGLPGSSDLFIDDLATVDLRVFANIGELAGEEEGFLKGLRISLRADNIFDGRRVVRDQNGDTPLRFQPFLIDPTGRYLGVDIRKLF</sequence>
<evidence type="ECO:0000313" key="6">
    <source>
        <dbReference type="Proteomes" id="UP000008808"/>
    </source>
</evidence>
<protein>
    <recommendedName>
        <fullName evidence="7">TonB-dependent receptor-like beta-barrel domain-containing protein</fullName>
    </recommendedName>
</protein>
<dbReference type="InterPro" id="IPR036942">
    <property type="entry name" value="Beta-barrel_TonB_sf"/>
</dbReference>
<accession>Q2NCK1</accession>
<feature type="compositionally biased region" description="Gly residues" evidence="4">
    <location>
        <begin position="642"/>
        <end position="651"/>
    </location>
</feature>
<organism evidence="5 6">
    <name type="scientific">Erythrobacter litoralis (strain HTCC2594)</name>
    <dbReference type="NCBI Taxonomy" id="314225"/>
    <lineage>
        <taxon>Bacteria</taxon>
        <taxon>Pseudomonadati</taxon>
        <taxon>Pseudomonadota</taxon>
        <taxon>Alphaproteobacteria</taxon>
        <taxon>Sphingomonadales</taxon>
        <taxon>Erythrobacteraceae</taxon>
        <taxon>Erythrobacter/Porphyrobacter group</taxon>
        <taxon>Erythrobacter</taxon>
    </lineage>
</organism>
<evidence type="ECO:0000256" key="4">
    <source>
        <dbReference type="SAM" id="MobiDB-lite"/>
    </source>
</evidence>
<feature type="region of interest" description="Disordered" evidence="4">
    <location>
        <begin position="1"/>
        <end position="31"/>
    </location>
</feature>
<keyword evidence="2" id="KW-0472">Membrane</keyword>
<dbReference type="RefSeq" id="WP_011413466.1">
    <property type="nucleotide sequence ID" value="NC_007722.1"/>
</dbReference>
<feature type="region of interest" description="Disordered" evidence="4">
    <location>
        <begin position="264"/>
        <end position="287"/>
    </location>
</feature>
<dbReference type="InterPro" id="IPR037066">
    <property type="entry name" value="Plug_dom_sf"/>
</dbReference>
<dbReference type="STRING" id="314225.ELI_02490"/>
<keyword evidence="6" id="KW-1185">Reference proteome</keyword>
<dbReference type="PANTHER" id="PTHR47234:SF1">
    <property type="entry name" value="TONB-DEPENDENT RECEPTOR"/>
    <property type="match status" value="1"/>
</dbReference>